<comment type="caution">
    <text evidence="1">The sequence shown here is derived from an EMBL/GenBank/DDBJ whole genome shotgun (WGS) entry which is preliminary data.</text>
</comment>
<name>A0ABT9AF52_9BACT</name>
<dbReference type="RefSeq" id="WP_305012288.1">
    <property type="nucleotide sequence ID" value="NZ_JAUQSX010000007.1"/>
</dbReference>
<evidence type="ECO:0000313" key="2">
    <source>
        <dbReference type="Proteomes" id="UP001167796"/>
    </source>
</evidence>
<reference evidence="1" key="1">
    <citation type="submission" date="2023-07" db="EMBL/GenBank/DDBJ databases">
        <authorList>
            <person name="Kim M.K."/>
        </authorList>
    </citation>
    <scope>NUCLEOTIDE SEQUENCE</scope>
    <source>
        <strain evidence="1">M29</strain>
    </source>
</reference>
<protein>
    <submittedName>
        <fullName evidence="1">Uncharacterized protein</fullName>
    </submittedName>
</protein>
<sequence length="49" mass="5610">MDPDEYHITLGEVYNKAFNGIVYDSLPYTKPHTTLILTMGVEVVLLLKR</sequence>
<accession>A0ABT9AF52</accession>
<keyword evidence="2" id="KW-1185">Reference proteome</keyword>
<proteinExistence type="predicted"/>
<organism evidence="1 2">
    <name type="scientific">Hymenobacter mellowenesis</name>
    <dbReference type="NCBI Taxonomy" id="3063995"/>
    <lineage>
        <taxon>Bacteria</taxon>
        <taxon>Pseudomonadati</taxon>
        <taxon>Bacteroidota</taxon>
        <taxon>Cytophagia</taxon>
        <taxon>Cytophagales</taxon>
        <taxon>Hymenobacteraceae</taxon>
        <taxon>Hymenobacter</taxon>
    </lineage>
</organism>
<dbReference type="EMBL" id="JAUQSX010000007">
    <property type="protein sequence ID" value="MDO7847611.1"/>
    <property type="molecule type" value="Genomic_DNA"/>
</dbReference>
<evidence type="ECO:0000313" key="1">
    <source>
        <dbReference type="EMBL" id="MDO7847611.1"/>
    </source>
</evidence>
<gene>
    <name evidence="1" type="ORF">Q5H92_14680</name>
</gene>
<dbReference type="Proteomes" id="UP001167796">
    <property type="component" value="Unassembled WGS sequence"/>
</dbReference>